<accession>A0A183GGK8</accession>
<dbReference type="PANTHER" id="PTHR11915">
    <property type="entry name" value="SPECTRIN/FILAMIN RELATED CYTOSKELETAL PROTEIN"/>
    <property type="match status" value="1"/>
</dbReference>
<accession>A0A3P8FUY8</accession>
<dbReference type="Gene3D" id="1.20.58.60">
    <property type="match status" value="1"/>
</dbReference>
<evidence type="ECO:0000313" key="2">
    <source>
        <dbReference type="EMBL" id="VDP26849.1"/>
    </source>
</evidence>
<gene>
    <name evidence="2" type="ORF">HPBE_LOCUS21610</name>
</gene>
<reference evidence="4" key="2">
    <citation type="submission" date="2019-09" db="UniProtKB">
        <authorList>
            <consortium name="WormBaseParasite"/>
        </authorList>
    </citation>
    <scope>IDENTIFICATION</scope>
</reference>
<reference evidence="2 3" key="1">
    <citation type="submission" date="2018-11" db="EMBL/GenBank/DDBJ databases">
        <authorList>
            <consortium name="Pathogen Informatics"/>
        </authorList>
    </citation>
    <scope>NUCLEOTIDE SEQUENCE [LARGE SCALE GENOMIC DNA]</scope>
</reference>
<dbReference type="WBParaSite" id="HPBE_0002161201-mRNA-1">
    <property type="protein sequence ID" value="HPBE_0002161201-mRNA-1"/>
    <property type="gene ID" value="HPBE_0002161201"/>
</dbReference>
<keyword evidence="3" id="KW-1185">Reference proteome</keyword>
<evidence type="ECO:0000313" key="3">
    <source>
        <dbReference type="Proteomes" id="UP000050761"/>
    </source>
</evidence>
<dbReference type="OrthoDB" id="6018565at2759"/>
<dbReference type="Pfam" id="PF00435">
    <property type="entry name" value="Spectrin"/>
    <property type="match status" value="1"/>
</dbReference>
<dbReference type="AlphaFoldDB" id="A0A183GGK8"/>
<dbReference type="EMBL" id="UZAH01033167">
    <property type="protein sequence ID" value="VDP26849.1"/>
    <property type="molecule type" value="Genomic_DNA"/>
</dbReference>
<keyword evidence="1" id="KW-0175">Coiled coil</keyword>
<evidence type="ECO:0000256" key="1">
    <source>
        <dbReference type="SAM" id="Coils"/>
    </source>
</evidence>
<evidence type="ECO:0000313" key="4">
    <source>
        <dbReference type="WBParaSite" id="HPBE_0002161201-mRNA-1"/>
    </source>
</evidence>
<dbReference type="InterPro" id="IPR002017">
    <property type="entry name" value="Spectrin_repeat"/>
</dbReference>
<name>A0A183GGK8_HELPZ</name>
<proteinExistence type="predicted"/>
<sequence>MLIKSHDAFEETVKRQSEKLEHLKADASKLIASDNEYRGDVEARCEEVLQRHAAMLESASRRRGLLCDSKKCNEFIRTCGEFITWINASCSWLMMNRIWTQRIFARSSRSIWLSTRSCLRTRSDWSQWKLRESN</sequence>
<dbReference type="SUPFAM" id="SSF46966">
    <property type="entry name" value="Spectrin repeat"/>
    <property type="match status" value="1"/>
</dbReference>
<feature type="coiled-coil region" evidence="1">
    <location>
        <begin position="6"/>
        <end position="33"/>
    </location>
</feature>
<protein>
    <submittedName>
        <fullName evidence="4">SYNE1</fullName>
    </submittedName>
</protein>
<dbReference type="Proteomes" id="UP000050761">
    <property type="component" value="Unassembled WGS sequence"/>
</dbReference>
<organism evidence="3 4">
    <name type="scientific">Heligmosomoides polygyrus</name>
    <name type="common">Parasitic roundworm</name>
    <dbReference type="NCBI Taxonomy" id="6339"/>
    <lineage>
        <taxon>Eukaryota</taxon>
        <taxon>Metazoa</taxon>
        <taxon>Ecdysozoa</taxon>
        <taxon>Nematoda</taxon>
        <taxon>Chromadorea</taxon>
        <taxon>Rhabditida</taxon>
        <taxon>Rhabditina</taxon>
        <taxon>Rhabditomorpha</taxon>
        <taxon>Strongyloidea</taxon>
        <taxon>Heligmosomidae</taxon>
        <taxon>Heligmosomoides</taxon>
    </lineage>
</organism>